<protein>
    <recommendedName>
        <fullName evidence="7">Palmitoyltransferase</fullName>
        <ecNumber evidence="7">2.3.1.225</ecNumber>
    </recommendedName>
</protein>
<dbReference type="GO" id="GO:0019706">
    <property type="term" value="F:protein-cysteine S-palmitoyltransferase activity"/>
    <property type="evidence" value="ECO:0007669"/>
    <property type="project" value="UniProtKB-EC"/>
</dbReference>
<evidence type="ECO:0000313" key="10">
    <source>
        <dbReference type="Proteomes" id="UP001374579"/>
    </source>
</evidence>
<keyword evidence="5 7" id="KW-0472">Membrane</keyword>
<evidence type="ECO:0000313" key="9">
    <source>
        <dbReference type="EMBL" id="KAK7102574.1"/>
    </source>
</evidence>
<keyword evidence="10" id="KW-1185">Reference proteome</keyword>
<reference evidence="9 10" key="1">
    <citation type="submission" date="2024-02" db="EMBL/GenBank/DDBJ databases">
        <title>Chromosome-scale genome assembly of the rough periwinkle Littorina saxatilis.</title>
        <authorList>
            <person name="De Jode A."/>
            <person name="Faria R."/>
            <person name="Formenti G."/>
            <person name="Sims Y."/>
            <person name="Smith T.P."/>
            <person name="Tracey A."/>
            <person name="Wood J.M.D."/>
            <person name="Zagrodzka Z.B."/>
            <person name="Johannesson K."/>
            <person name="Butlin R.K."/>
            <person name="Leder E.H."/>
        </authorList>
    </citation>
    <scope>NUCLEOTIDE SEQUENCE [LARGE SCALE GENOMIC DNA]</scope>
    <source>
        <strain evidence="9">Snail1</strain>
        <tissue evidence="9">Muscle</tissue>
    </source>
</reference>
<proteinExistence type="inferred from homology"/>
<comment type="catalytic activity">
    <reaction evidence="7">
        <text>L-cysteinyl-[protein] + hexadecanoyl-CoA = S-hexadecanoyl-L-cysteinyl-[protein] + CoA</text>
        <dbReference type="Rhea" id="RHEA:36683"/>
        <dbReference type="Rhea" id="RHEA-COMP:10131"/>
        <dbReference type="Rhea" id="RHEA-COMP:11032"/>
        <dbReference type="ChEBI" id="CHEBI:29950"/>
        <dbReference type="ChEBI" id="CHEBI:57287"/>
        <dbReference type="ChEBI" id="CHEBI:57379"/>
        <dbReference type="ChEBI" id="CHEBI:74151"/>
        <dbReference type="EC" id="2.3.1.225"/>
    </reaction>
</comment>
<feature type="transmembrane region" description="Helical" evidence="7">
    <location>
        <begin position="51"/>
        <end position="76"/>
    </location>
</feature>
<evidence type="ECO:0000256" key="7">
    <source>
        <dbReference type="RuleBase" id="RU079119"/>
    </source>
</evidence>
<comment type="caution">
    <text evidence="9">The sequence shown here is derived from an EMBL/GenBank/DDBJ whole genome shotgun (WGS) entry which is preliminary data.</text>
</comment>
<dbReference type="EC" id="2.3.1.225" evidence="7"/>
<evidence type="ECO:0000256" key="3">
    <source>
        <dbReference type="ARBA" id="ARBA00022692"/>
    </source>
</evidence>
<accession>A0AAN9GCK5</accession>
<evidence type="ECO:0000256" key="1">
    <source>
        <dbReference type="ARBA" id="ARBA00004141"/>
    </source>
</evidence>
<dbReference type="EMBL" id="JBAMIC010000010">
    <property type="protein sequence ID" value="KAK7102574.1"/>
    <property type="molecule type" value="Genomic_DNA"/>
</dbReference>
<sequence>MLALKSAFHHWRHKRALGDQISMSIFFFGGIFLIWYELIHIPSFYHTEWSLAYTLHLLLFIFLAVNIYGNWLMVFLTDVTGKGMVYPTGSLPHGWHFCDECGANRPPRSHHCRLCRACVLKHDHHCWFPGTCIGYDNHRYFLALCVYITVAAFYGNIYNWSFVWSVKGEYTLLNLLSLIFPLLTVALGHETWYTFCITTLTMFGIALMNIFTWVLVLQVLQILHGQTRYERTQRITKYDRGLWANLEEVLGYRKFLVLLCPWLRSSLPGDGVSFHSHGQKAS</sequence>
<dbReference type="InterPro" id="IPR001594">
    <property type="entry name" value="Palmitoyltrfase_DHHC"/>
</dbReference>
<feature type="transmembrane region" description="Helical" evidence="7">
    <location>
        <begin position="200"/>
        <end position="223"/>
    </location>
</feature>
<feature type="domain" description="Palmitoyltransferase DHHC" evidence="8">
    <location>
        <begin position="95"/>
        <end position="233"/>
    </location>
</feature>
<evidence type="ECO:0000256" key="6">
    <source>
        <dbReference type="ARBA" id="ARBA00023315"/>
    </source>
</evidence>
<dbReference type="Proteomes" id="UP001374579">
    <property type="component" value="Unassembled WGS sequence"/>
</dbReference>
<organism evidence="9 10">
    <name type="scientific">Littorina saxatilis</name>
    <dbReference type="NCBI Taxonomy" id="31220"/>
    <lineage>
        <taxon>Eukaryota</taxon>
        <taxon>Metazoa</taxon>
        <taxon>Spiralia</taxon>
        <taxon>Lophotrochozoa</taxon>
        <taxon>Mollusca</taxon>
        <taxon>Gastropoda</taxon>
        <taxon>Caenogastropoda</taxon>
        <taxon>Littorinimorpha</taxon>
        <taxon>Littorinoidea</taxon>
        <taxon>Littorinidae</taxon>
        <taxon>Littorina</taxon>
    </lineage>
</organism>
<dbReference type="Pfam" id="PF01529">
    <property type="entry name" value="DHHC"/>
    <property type="match status" value="1"/>
</dbReference>
<dbReference type="GO" id="GO:0016020">
    <property type="term" value="C:membrane"/>
    <property type="evidence" value="ECO:0007669"/>
    <property type="project" value="UniProtKB-SubCell"/>
</dbReference>
<feature type="transmembrane region" description="Helical" evidence="7">
    <location>
        <begin position="140"/>
        <end position="158"/>
    </location>
</feature>
<feature type="transmembrane region" description="Helical" evidence="7">
    <location>
        <begin position="21"/>
        <end position="39"/>
    </location>
</feature>
<comment type="domain">
    <text evidence="7">The DHHC domain is required for palmitoyltransferase activity.</text>
</comment>
<keyword evidence="2 7" id="KW-0808">Transferase</keyword>
<evidence type="ECO:0000256" key="5">
    <source>
        <dbReference type="ARBA" id="ARBA00023136"/>
    </source>
</evidence>
<dbReference type="InterPro" id="IPR039859">
    <property type="entry name" value="PFA4/ZDH16/20/ERF2-like"/>
</dbReference>
<keyword evidence="3 7" id="KW-0812">Transmembrane</keyword>
<dbReference type="PROSITE" id="PS50216">
    <property type="entry name" value="DHHC"/>
    <property type="match status" value="1"/>
</dbReference>
<evidence type="ECO:0000259" key="8">
    <source>
        <dbReference type="Pfam" id="PF01529"/>
    </source>
</evidence>
<keyword evidence="4 7" id="KW-1133">Transmembrane helix</keyword>
<evidence type="ECO:0000256" key="4">
    <source>
        <dbReference type="ARBA" id="ARBA00022989"/>
    </source>
</evidence>
<gene>
    <name evidence="9" type="ORF">V1264_020772</name>
</gene>
<dbReference type="AlphaFoldDB" id="A0AAN9GCK5"/>
<comment type="similarity">
    <text evidence="7">Belongs to the DHHC palmitoyltransferase family.</text>
</comment>
<keyword evidence="6 7" id="KW-0012">Acyltransferase</keyword>
<evidence type="ECO:0000256" key="2">
    <source>
        <dbReference type="ARBA" id="ARBA00022679"/>
    </source>
</evidence>
<name>A0AAN9GCK5_9CAEN</name>
<comment type="subcellular location">
    <subcellularLocation>
        <location evidence="1">Membrane</location>
        <topology evidence="1">Multi-pass membrane protein</topology>
    </subcellularLocation>
</comment>
<dbReference type="PANTHER" id="PTHR12246">
    <property type="entry name" value="PALMITOYLTRANSFERASE ZDHHC16"/>
    <property type="match status" value="1"/>
</dbReference>